<feature type="transmembrane region" description="Helical" evidence="8">
    <location>
        <begin position="479"/>
        <end position="502"/>
    </location>
</feature>
<feature type="domain" description="G-protein coupled receptors family 2 profile 2" evidence="10">
    <location>
        <begin position="477"/>
        <end position="717"/>
    </location>
</feature>
<dbReference type="PROSITE" id="PS00650">
    <property type="entry name" value="G_PROTEIN_RECEP_F2_2"/>
    <property type="match status" value="1"/>
</dbReference>
<dbReference type="SUPFAM" id="SSF81321">
    <property type="entry name" value="Family A G protein-coupled receptor-like"/>
    <property type="match status" value="1"/>
</dbReference>
<name>A0A914A8P1_PATMI</name>
<feature type="transmembrane region" description="Helical" evidence="8">
    <location>
        <begin position="583"/>
        <end position="601"/>
    </location>
</feature>
<evidence type="ECO:0000256" key="7">
    <source>
        <dbReference type="SAM" id="MobiDB-lite"/>
    </source>
</evidence>
<evidence type="ECO:0000256" key="6">
    <source>
        <dbReference type="ARBA" id="ARBA00023157"/>
    </source>
</evidence>
<dbReference type="AlphaFoldDB" id="A0A914A8P1"/>
<dbReference type="Gene3D" id="1.20.1070.10">
    <property type="entry name" value="Rhodopsin 7-helix transmembrane proteins"/>
    <property type="match status" value="1"/>
</dbReference>
<dbReference type="OMA" id="WLSMESN"/>
<evidence type="ECO:0000313" key="11">
    <source>
        <dbReference type="EnsemblMetazoa" id="XP_038060133.1"/>
    </source>
</evidence>
<feature type="transmembrane region" description="Helical" evidence="8">
    <location>
        <begin position="514"/>
        <end position="535"/>
    </location>
</feature>
<feature type="transmembrane region" description="Helical" evidence="8">
    <location>
        <begin position="669"/>
        <end position="687"/>
    </location>
</feature>
<dbReference type="FunFam" id="1.20.1070.10:FF:000073">
    <property type="entry name" value="Adhesion G-protein coupled receptor D1"/>
    <property type="match status" value="1"/>
</dbReference>
<dbReference type="GeneID" id="119731156"/>
<evidence type="ECO:0000256" key="1">
    <source>
        <dbReference type="ARBA" id="ARBA00004141"/>
    </source>
</evidence>
<dbReference type="InterPro" id="IPR000203">
    <property type="entry name" value="GPS"/>
</dbReference>
<accession>A0A914A8P1</accession>
<dbReference type="PROSITE" id="PS50221">
    <property type="entry name" value="GAIN_B"/>
    <property type="match status" value="1"/>
</dbReference>
<dbReference type="InterPro" id="IPR017983">
    <property type="entry name" value="GPCR_2_secretin-like_CS"/>
</dbReference>
<organism evidence="11 12">
    <name type="scientific">Patiria miniata</name>
    <name type="common">Bat star</name>
    <name type="synonym">Asterina miniata</name>
    <dbReference type="NCBI Taxonomy" id="46514"/>
    <lineage>
        <taxon>Eukaryota</taxon>
        <taxon>Metazoa</taxon>
        <taxon>Echinodermata</taxon>
        <taxon>Eleutherozoa</taxon>
        <taxon>Asterozoa</taxon>
        <taxon>Asteroidea</taxon>
        <taxon>Valvatacea</taxon>
        <taxon>Valvatida</taxon>
        <taxon>Asterinidae</taxon>
        <taxon>Patiria</taxon>
    </lineage>
</organism>
<feature type="compositionally biased region" description="Polar residues" evidence="7">
    <location>
        <begin position="56"/>
        <end position="173"/>
    </location>
</feature>
<keyword evidence="6" id="KW-1015">Disulfide bond</keyword>
<keyword evidence="5 8" id="KW-0472">Membrane</keyword>
<dbReference type="GO" id="GO:0004930">
    <property type="term" value="F:G protein-coupled receptor activity"/>
    <property type="evidence" value="ECO:0007669"/>
    <property type="project" value="InterPro"/>
</dbReference>
<dbReference type="PROSITE" id="PS50261">
    <property type="entry name" value="G_PROTEIN_RECEP_F2_4"/>
    <property type="match status" value="1"/>
</dbReference>
<dbReference type="PANTHER" id="PTHR12011:SF216">
    <property type="entry name" value="ADHESION G-PROTEIN COUPLED RECEPTOR D1"/>
    <property type="match status" value="1"/>
</dbReference>
<dbReference type="InterPro" id="IPR000832">
    <property type="entry name" value="GPCR_2_secretin-like"/>
</dbReference>
<evidence type="ECO:0000313" key="12">
    <source>
        <dbReference type="Proteomes" id="UP000887568"/>
    </source>
</evidence>
<dbReference type="InterPro" id="IPR057244">
    <property type="entry name" value="GAIN_B"/>
</dbReference>
<dbReference type="Pfam" id="PF00002">
    <property type="entry name" value="7tm_2"/>
    <property type="match status" value="1"/>
</dbReference>
<dbReference type="Proteomes" id="UP000887568">
    <property type="component" value="Unplaced"/>
</dbReference>
<dbReference type="SMART" id="SM00303">
    <property type="entry name" value="GPS"/>
    <property type="match status" value="1"/>
</dbReference>
<dbReference type="PRINTS" id="PR00249">
    <property type="entry name" value="GPCRSECRETIN"/>
</dbReference>
<evidence type="ECO:0000256" key="2">
    <source>
        <dbReference type="ARBA" id="ARBA00022692"/>
    </source>
</evidence>
<protein>
    <submittedName>
        <fullName evidence="11">Uncharacterized protein</fullName>
    </submittedName>
</protein>
<feature type="transmembrane region" description="Helical" evidence="8">
    <location>
        <begin position="621"/>
        <end position="648"/>
    </location>
</feature>
<feature type="transmembrane region" description="Helical" evidence="8">
    <location>
        <begin position="693"/>
        <end position="716"/>
    </location>
</feature>
<dbReference type="Pfam" id="PF01825">
    <property type="entry name" value="GPS"/>
    <property type="match status" value="1"/>
</dbReference>
<keyword evidence="12" id="KW-1185">Reference proteome</keyword>
<proteinExistence type="predicted"/>
<dbReference type="OrthoDB" id="347083at2759"/>
<dbReference type="GO" id="GO:0005886">
    <property type="term" value="C:plasma membrane"/>
    <property type="evidence" value="ECO:0007669"/>
    <property type="project" value="TreeGrafter"/>
</dbReference>
<dbReference type="GO" id="GO:0007189">
    <property type="term" value="P:adenylate cyclase-activating G protein-coupled receptor signaling pathway"/>
    <property type="evidence" value="ECO:0007669"/>
    <property type="project" value="TreeGrafter"/>
</dbReference>
<reference evidence="11" key="1">
    <citation type="submission" date="2022-11" db="UniProtKB">
        <authorList>
            <consortium name="EnsemblMetazoa"/>
        </authorList>
    </citation>
    <scope>IDENTIFICATION</scope>
</reference>
<dbReference type="Gene3D" id="2.60.220.50">
    <property type="match status" value="1"/>
</dbReference>
<dbReference type="InterPro" id="IPR046338">
    <property type="entry name" value="GAIN_dom_sf"/>
</dbReference>
<evidence type="ECO:0000256" key="4">
    <source>
        <dbReference type="ARBA" id="ARBA00022989"/>
    </source>
</evidence>
<keyword evidence="3" id="KW-0732">Signal</keyword>
<keyword evidence="2 8" id="KW-0812">Transmembrane</keyword>
<dbReference type="GO" id="GO:0007166">
    <property type="term" value="P:cell surface receptor signaling pathway"/>
    <property type="evidence" value="ECO:0007669"/>
    <property type="project" value="InterPro"/>
</dbReference>
<evidence type="ECO:0000259" key="10">
    <source>
        <dbReference type="PROSITE" id="PS50261"/>
    </source>
</evidence>
<feature type="transmembrane region" description="Helical" evidence="8">
    <location>
        <begin position="547"/>
        <end position="571"/>
    </location>
</feature>
<keyword evidence="4 8" id="KW-1133">Transmembrane helix</keyword>
<dbReference type="PANTHER" id="PTHR12011">
    <property type="entry name" value="ADHESION G-PROTEIN COUPLED RECEPTOR"/>
    <property type="match status" value="1"/>
</dbReference>
<evidence type="ECO:0000256" key="8">
    <source>
        <dbReference type="SAM" id="Phobius"/>
    </source>
</evidence>
<dbReference type="EnsemblMetazoa" id="XM_038204205.1">
    <property type="protein sequence ID" value="XP_038060133.1"/>
    <property type="gene ID" value="LOC119731156"/>
</dbReference>
<dbReference type="InterPro" id="IPR017981">
    <property type="entry name" value="GPCR_2-like_7TM"/>
</dbReference>
<dbReference type="RefSeq" id="XP_038060133.1">
    <property type="nucleotide sequence ID" value="XM_038204205.1"/>
</dbReference>
<evidence type="ECO:0000259" key="9">
    <source>
        <dbReference type="PROSITE" id="PS50221"/>
    </source>
</evidence>
<feature type="region of interest" description="Disordered" evidence="7">
    <location>
        <begin position="16"/>
        <end position="173"/>
    </location>
</feature>
<feature type="compositionally biased region" description="Low complexity" evidence="7">
    <location>
        <begin position="16"/>
        <end position="54"/>
    </location>
</feature>
<comment type="subcellular location">
    <subcellularLocation>
        <location evidence="1">Membrane</location>
        <topology evidence="1">Multi-pass membrane protein</topology>
    </subcellularLocation>
</comment>
<sequence>NNISDFVIAFTSVVESTTEAQTTPQSTTSASVTTKTSTTISQSTTQKSATSLKTDVPSTDPRSTTTASSTDLQSTTSVYSTDPRSTTPASSTDLQSTTSVYSTDPRSTAHAPSTDVQSTTSAHSTDVQSTAQSPNAPATDTVSTNEQTTADLSHSTEQPTTAPQWTDTWADLPTSSFHPMTSSLTPSTTAENSRCFVGHIEFDCLPESTTVEDIKNRTSEEQLPLHDLLALMTWIADHDVIPAGVANVTDYADTYVDNVDNLLDDRFVETWDTAQAVPDFATNLVQSSQNLLEDLARKAPSEYQHVRKANNLEYEVLKSTNISEYSFKSRSSDDESSSTSITLEKQTIDNLMLQGNDNLSFTTLLTRKGNLIHERLSRRQPASHVIVHSLQVSGQIVSVPVTLQLKLLQERKPNEEPVCAFLDESKRSGEWSTVGCYVDKNKDTSSSISCKCNHTTSFAVLMQLQDFEISEADEKALEVLTYLLCGLSIMGLMTTLSVFMALRSLLKSERVTIHMNLSVALIVAHFLLLVSGMAAKQQVVCRIVAILMHYFFLAVFCWMLVEGAHLYFQIVRVFSNGMDKKKTYMVIGWGTPSVVVIISAASRWDDYVNYDSCWLSMESNVIWAFVGPALAIIMVNVIVLVMVVRIIVTSAAANKDKEYDHVKAGLKGSLFLLPILGLTWVFGVLSMDPNTLVFQYLFVIFNALQGVFIFLIYCAFNSEVRSAIQRSREKRALTRGDAISKASTAENYGYPLKGGWGKRNRVDVSTTCSSGEPQGQQMATLKIQTKTTTHITTHMILTPASDGSYLTPTNVKFAAWKLDEER</sequence>
<evidence type="ECO:0000256" key="5">
    <source>
        <dbReference type="ARBA" id="ARBA00023136"/>
    </source>
</evidence>
<evidence type="ECO:0000256" key="3">
    <source>
        <dbReference type="ARBA" id="ARBA00022729"/>
    </source>
</evidence>
<feature type="domain" description="GAIN-B" evidence="9">
    <location>
        <begin position="313"/>
        <end position="468"/>
    </location>
</feature>